<evidence type="ECO:0000313" key="1">
    <source>
        <dbReference type="EMBL" id="MCQ4841237.1"/>
    </source>
</evidence>
<proteinExistence type="predicted"/>
<dbReference type="EMBL" id="JANFZH010000042">
    <property type="protein sequence ID" value="MCQ4841237.1"/>
    <property type="molecule type" value="Genomic_DNA"/>
</dbReference>
<accession>A0ABT1S2R4</accession>
<dbReference type="InterPro" id="IPR003724">
    <property type="entry name" value="CblAdoTrfase_CobA"/>
</dbReference>
<dbReference type="Proteomes" id="UP001524473">
    <property type="component" value="Unassembled WGS sequence"/>
</dbReference>
<dbReference type="PANTHER" id="PTHR46638:SF1">
    <property type="entry name" value="CORRINOID ADENOSYLTRANSFERASE"/>
    <property type="match status" value="1"/>
</dbReference>
<keyword evidence="2" id="KW-1185">Reference proteome</keyword>
<comment type="caution">
    <text evidence="1">The sequence shown here is derived from an EMBL/GenBank/DDBJ whole genome shotgun (WGS) entry which is preliminary data.</text>
</comment>
<dbReference type="RefSeq" id="WP_066860483.1">
    <property type="nucleotide sequence ID" value="NZ_CABKVV010000009.1"/>
</dbReference>
<dbReference type="SUPFAM" id="SSF52540">
    <property type="entry name" value="P-loop containing nucleoside triphosphate hydrolases"/>
    <property type="match status" value="1"/>
</dbReference>
<dbReference type="PANTHER" id="PTHR46638">
    <property type="entry name" value="CORRINOID ADENOSYLTRANSFERASE"/>
    <property type="match status" value="1"/>
</dbReference>
<dbReference type="Pfam" id="PF02572">
    <property type="entry name" value="CobA_CobO_BtuR"/>
    <property type="match status" value="1"/>
</dbReference>
<dbReference type="GeneID" id="90531200"/>
<dbReference type="InterPro" id="IPR027417">
    <property type="entry name" value="P-loop_NTPase"/>
</dbReference>
<dbReference type="PIRSF" id="PIRSF015617">
    <property type="entry name" value="Adensltrnsf_CobA"/>
    <property type="match status" value="1"/>
</dbReference>
<gene>
    <name evidence="1" type="ORF">NE695_15085</name>
</gene>
<name>A0ABT1S2R4_9FIRM</name>
<sequence length="170" mass="18560">MEKGLVHLYWGEGKGKTTAAMGLALRALGHGLRVTVVQFLKDGCSGELTPLRELGAAVYSGMESAGFVFQMSGEEKASLREQQGLLLKKTMEEPCGLLILDEACAALQLGMVEDSLLRQAVLLRPEGMEVVITGREPAPWMLEAADYSTEMRCRRHPYSRGTAARKGVEF</sequence>
<dbReference type="Gene3D" id="3.40.50.300">
    <property type="entry name" value="P-loop containing nucleotide triphosphate hydrolases"/>
    <property type="match status" value="1"/>
</dbReference>
<evidence type="ECO:0000313" key="2">
    <source>
        <dbReference type="Proteomes" id="UP001524473"/>
    </source>
</evidence>
<reference evidence="1 2" key="1">
    <citation type="submission" date="2022-06" db="EMBL/GenBank/DDBJ databases">
        <title>Isolation of gut microbiota from human fecal samples.</title>
        <authorList>
            <person name="Pamer E.G."/>
            <person name="Barat B."/>
            <person name="Waligurski E."/>
            <person name="Medina S."/>
            <person name="Paddock L."/>
            <person name="Mostad J."/>
        </authorList>
    </citation>
    <scope>NUCLEOTIDE SEQUENCE [LARGE SCALE GENOMIC DNA]</scope>
    <source>
        <strain evidence="1 2">DFI.9.73</strain>
    </source>
</reference>
<organism evidence="1 2">
    <name type="scientific">Neglectibacter timonensis</name>
    <dbReference type="NCBI Taxonomy" id="1776382"/>
    <lineage>
        <taxon>Bacteria</taxon>
        <taxon>Bacillati</taxon>
        <taxon>Bacillota</taxon>
        <taxon>Clostridia</taxon>
        <taxon>Eubacteriales</taxon>
        <taxon>Oscillospiraceae</taxon>
        <taxon>Neglectibacter</taxon>
    </lineage>
</organism>
<protein>
    <submittedName>
        <fullName evidence="1">Cob(I)yrinic acid a,c-diamide adenosyltransferase</fullName>
    </submittedName>
</protein>